<evidence type="ECO:0000313" key="1">
    <source>
        <dbReference type="EMBL" id="MCS5713474.1"/>
    </source>
</evidence>
<dbReference type="RefSeq" id="WP_259485004.1">
    <property type="nucleotide sequence ID" value="NZ_JANTEZ010000001.1"/>
</dbReference>
<dbReference type="PANTHER" id="PTHR30032">
    <property type="entry name" value="N-ACETYLMURAMOYL-L-ALANINE AMIDASE-RELATED"/>
    <property type="match status" value="1"/>
</dbReference>
<comment type="caution">
    <text evidence="1">The sequence shown here is derived from an EMBL/GenBank/DDBJ whole genome shotgun (WGS) entry which is preliminary data.</text>
</comment>
<proteinExistence type="predicted"/>
<dbReference type="PANTHER" id="PTHR30032:SF1">
    <property type="entry name" value="N-ACETYLMURAMOYL-L-ALANINE AMIDASE LYTC"/>
    <property type="match status" value="1"/>
</dbReference>
<accession>A0ABT2GB99</accession>
<dbReference type="Proteomes" id="UP001165580">
    <property type="component" value="Unassembled WGS sequence"/>
</dbReference>
<gene>
    <name evidence="1" type="ORF">NVV95_02780</name>
</gene>
<dbReference type="Pfam" id="PF04122">
    <property type="entry name" value="CW_binding_2"/>
    <property type="match status" value="3"/>
</dbReference>
<reference evidence="1" key="1">
    <citation type="submission" date="2022-08" db="EMBL/GenBank/DDBJ databases">
        <authorList>
            <person name="Deng Y."/>
            <person name="Han X.-F."/>
            <person name="Zhang Y.-Q."/>
        </authorList>
    </citation>
    <scope>NUCLEOTIDE SEQUENCE</scope>
    <source>
        <strain evidence="1">CPCC 205716</strain>
    </source>
</reference>
<dbReference type="Gene3D" id="3.40.50.12090">
    <property type="match status" value="2"/>
</dbReference>
<protein>
    <submittedName>
        <fullName evidence="1">Cell wall-binding repeat-containing protein</fullName>
    </submittedName>
</protein>
<name>A0ABT2GB99_9MICO</name>
<keyword evidence="2" id="KW-1185">Reference proteome</keyword>
<organism evidence="1 2">
    <name type="scientific">Herbiconiux gentiana</name>
    <dbReference type="NCBI Taxonomy" id="2970912"/>
    <lineage>
        <taxon>Bacteria</taxon>
        <taxon>Bacillati</taxon>
        <taxon>Actinomycetota</taxon>
        <taxon>Actinomycetes</taxon>
        <taxon>Micrococcales</taxon>
        <taxon>Microbacteriaceae</taxon>
        <taxon>Herbiconiux</taxon>
    </lineage>
</organism>
<sequence>MASVIHRPSARVGTVALAILTGATLLPAVATSASAEALAPTLVCPPAKAAVALPLGFSFLSSDVVAPATATVTIGGSLPDGLKPYLDGTRPFATGTPTRAQTSTFSVDSVIRAADGTTTKAHVDCTMTVQATPPVERIGGRDRYDQGVLVSKATFDKANIVYLASGENFADALSTAAVAAHHDSPLLLTPKAHVPADVTAEIARLGSSDVVVVGGPNAVSPAVVDELKAALPGVTVTRIGGADRYEVSRAVIDNAKFGIDSAESIYIATGSNFPDALSASPAAAKGHSPVLLVDGARTALSVAEHSTISGLGAKTAHIVGGTIAVSTGLQHDLEKTYTTVRYSGADRFAVNARINDAIFTKAERAYIASGANYPDALTGAVAAGLAASPVYLTPPSCLYGDAAFDMGSRIPEKIVVLGGTAALSDNVAKLGMCPFE</sequence>
<dbReference type="InterPro" id="IPR051922">
    <property type="entry name" value="Bact_Sporulation_Assoc"/>
</dbReference>
<dbReference type="InterPro" id="IPR007253">
    <property type="entry name" value="Cell_wall-bd_2"/>
</dbReference>
<evidence type="ECO:0000313" key="2">
    <source>
        <dbReference type="Proteomes" id="UP001165580"/>
    </source>
</evidence>
<dbReference type="EMBL" id="JANTEZ010000001">
    <property type="protein sequence ID" value="MCS5713474.1"/>
    <property type="molecule type" value="Genomic_DNA"/>
</dbReference>